<evidence type="ECO:0000313" key="3">
    <source>
        <dbReference type="Proteomes" id="UP000187283"/>
    </source>
</evidence>
<feature type="compositionally biased region" description="Polar residues" evidence="1">
    <location>
        <begin position="105"/>
        <end position="118"/>
    </location>
</feature>
<protein>
    <submittedName>
        <fullName evidence="2">Uncharacterized protein</fullName>
    </submittedName>
</protein>
<dbReference type="EMBL" id="LSSN01003504">
    <property type="protein sequence ID" value="OMJ13396.1"/>
    <property type="molecule type" value="Genomic_DNA"/>
</dbReference>
<keyword evidence="3" id="KW-1185">Reference proteome</keyword>
<organism evidence="2 3">
    <name type="scientific">Smittium culicis</name>
    <dbReference type="NCBI Taxonomy" id="133412"/>
    <lineage>
        <taxon>Eukaryota</taxon>
        <taxon>Fungi</taxon>
        <taxon>Fungi incertae sedis</taxon>
        <taxon>Zoopagomycota</taxon>
        <taxon>Kickxellomycotina</taxon>
        <taxon>Harpellomycetes</taxon>
        <taxon>Harpellales</taxon>
        <taxon>Legeriomycetaceae</taxon>
        <taxon>Smittium</taxon>
    </lineage>
</organism>
<proteinExistence type="predicted"/>
<reference evidence="2 3" key="1">
    <citation type="submission" date="2017-01" db="EMBL/GenBank/DDBJ databases">
        <authorList>
            <person name="Mah S.A."/>
            <person name="Swanson W.J."/>
            <person name="Moy G.W."/>
            <person name="Vacquier V.D."/>
        </authorList>
    </citation>
    <scope>NUCLEOTIDE SEQUENCE [LARGE SCALE GENOMIC DNA]</scope>
    <source>
        <strain evidence="2 3">GSMNP</strain>
    </source>
</reference>
<dbReference type="Proteomes" id="UP000187283">
    <property type="component" value="Unassembled WGS sequence"/>
</dbReference>
<evidence type="ECO:0000313" key="2">
    <source>
        <dbReference type="EMBL" id="OMJ13396.1"/>
    </source>
</evidence>
<dbReference type="AlphaFoldDB" id="A0A1R1XFM7"/>
<dbReference type="OrthoDB" id="5768637at2759"/>
<gene>
    <name evidence="2" type="ORF">AYI70_g8525</name>
</gene>
<accession>A0A1R1XFM7</accession>
<comment type="caution">
    <text evidence="2">The sequence shown here is derived from an EMBL/GenBank/DDBJ whole genome shotgun (WGS) entry which is preliminary data.</text>
</comment>
<name>A0A1R1XFM7_9FUNG</name>
<evidence type="ECO:0000256" key="1">
    <source>
        <dbReference type="SAM" id="MobiDB-lite"/>
    </source>
</evidence>
<feature type="region of interest" description="Disordered" evidence="1">
    <location>
        <begin position="99"/>
        <end position="118"/>
    </location>
</feature>
<sequence>MFPVSGPTIRSITEPVGLYQDSPPGFTIAQVPRNANLSILERTKNHGKTLRGVCENHTQHILQASGAWIKDQQREIVYIPMPIYHTSVDSNKLTEYDTEGFNKQDLGSPTRRQQITQR</sequence>